<accession>A0A0H4XME9</accession>
<dbReference type="InterPro" id="IPR007433">
    <property type="entry name" value="DUF481"/>
</dbReference>
<dbReference type="eggNOG" id="COG3137">
    <property type="taxonomic scope" value="Bacteria"/>
</dbReference>
<dbReference type="Pfam" id="PF04338">
    <property type="entry name" value="DUF481"/>
    <property type="match status" value="1"/>
</dbReference>
<gene>
    <name evidence="1" type="ORF">A176_006389</name>
</gene>
<evidence type="ECO:0000313" key="1">
    <source>
        <dbReference type="EMBL" id="AKQ69477.1"/>
    </source>
</evidence>
<keyword evidence="2" id="KW-1185">Reference proteome</keyword>
<dbReference type="EMBL" id="CP012109">
    <property type="protein sequence ID" value="AKQ69477.1"/>
    <property type="molecule type" value="Genomic_DNA"/>
</dbReference>
<sequence length="263" mass="29644">MQTEGMVGPGFSRGLLLLAWLYAASAAAQIVNVQALFDENTGPGRSAAVDLGMDWRTGSIQLFSLRGALLGQWRTENHTWLGVVRGEYAFAAEERIVSKVMEHLRYRYRLTERLSGEAFVQHEFDEFRRIQFRALLGAGPRLKVLTDKKATLVVGLALMLEHERIRRDSEPDAGQFRTDPRLSSYILGRLEFMENVALVETLYVQPRVTNPTDIRLLNDTIFEVKPNARLSVGIGFNLTFDNDPPLAVPKLDTQLRTTVGIRL</sequence>
<dbReference type="PATRIC" id="fig|1297742.4.peg.6477"/>
<organism evidence="1 2">
    <name type="scientific">Pseudomyxococcus hansupus</name>
    <dbReference type="NCBI Taxonomy" id="1297742"/>
    <lineage>
        <taxon>Bacteria</taxon>
        <taxon>Pseudomonadati</taxon>
        <taxon>Myxococcota</taxon>
        <taxon>Myxococcia</taxon>
        <taxon>Myxococcales</taxon>
        <taxon>Cystobacterineae</taxon>
        <taxon>Myxococcaceae</taxon>
        <taxon>Pseudomyxococcus</taxon>
    </lineage>
</organism>
<dbReference type="STRING" id="1297742.A176_006389"/>
<dbReference type="AlphaFoldDB" id="A0A0H4XME9"/>
<dbReference type="KEGG" id="mym:A176_006389"/>
<dbReference type="Proteomes" id="UP000009026">
    <property type="component" value="Chromosome"/>
</dbReference>
<evidence type="ECO:0000313" key="2">
    <source>
        <dbReference type="Proteomes" id="UP000009026"/>
    </source>
</evidence>
<reference evidence="1 2" key="1">
    <citation type="journal article" date="2016" name="PLoS ONE">
        <title>Complete Genome Sequence and Comparative Genomics of a Novel Myxobacterium Myxococcus hansupus.</title>
        <authorList>
            <person name="Sharma G."/>
            <person name="Narwani T."/>
            <person name="Subramanian S."/>
        </authorList>
    </citation>
    <scope>NUCLEOTIDE SEQUENCE [LARGE SCALE GENOMIC DNA]</scope>
    <source>
        <strain evidence="2">mixupus</strain>
    </source>
</reference>
<protein>
    <submittedName>
        <fullName evidence="1">Putative outer membrane protein</fullName>
    </submittedName>
</protein>
<name>A0A0H4XME9_9BACT</name>
<proteinExistence type="predicted"/>